<accession>A0A9X0QX53</accession>
<keyword evidence="4" id="KW-1185">Reference proteome</keyword>
<organism evidence="3 4">
    <name type="scientific">Siccirubricoccus deserti</name>
    <dbReference type="NCBI Taxonomy" id="2013562"/>
    <lineage>
        <taxon>Bacteria</taxon>
        <taxon>Pseudomonadati</taxon>
        <taxon>Pseudomonadota</taxon>
        <taxon>Alphaproteobacteria</taxon>
        <taxon>Acetobacterales</taxon>
        <taxon>Roseomonadaceae</taxon>
        <taxon>Siccirubricoccus</taxon>
    </lineage>
</organism>
<comment type="caution">
    <text evidence="3">The sequence shown here is derived from an EMBL/GenBank/DDBJ whole genome shotgun (WGS) entry which is preliminary data.</text>
</comment>
<feature type="signal peptide" evidence="1">
    <location>
        <begin position="1"/>
        <end position="23"/>
    </location>
</feature>
<dbReference type="Proteomes" id="UP000600101">
    <property type="component" value="Unassembled WGS sequence"/>
</dbReference>
<sequence length="182" mass="18731">MDRCRRISFAVIGLLLAALPARASLVGSVIDGAYYFGTTASPYENASVSPTPFTVGAGTEALLTVDGNVFTTIDFAASSLILTATTDVDYANAAYNGLKFTVLSGDGFGTVRAVTTSAGQVVSTAVINGVLEMNWAGQHFAAGDSITVTFTPIDIPEPATLLLLGAGLLGLQAVRRRRPVAG</sequence>
<dbReference type="AlphaFoldDB" id="A0A9X0QX53"/>
<feature type="domain" description="Ice-binding protein C-terminal" evidence="2">
    <location>
        <begin position="155"/>
        <end position="178"/>
    </location>
</feature>
<protein>
    <submittedName>
        <fullName evidence="3">PEP-CTERM sorting domain-containing protein</fullName>
    </submittedName>
</protein>
<gene>
    <name evidence="3" type="ORF">H7965_06075</name>
</gene>
<name>A0A9X0QX53_9PROT</name>
<proteinExistence type="predicted"/>
<reference evidence="3" key="1">
    <citation type="submission" date="2020-08" db="EMBL/GenBank/DDBJ databases">
        <authorList>
            <person name="Hu Y."/>
            <person name="Nguyen S.V."/>
            <person name="Li F."/>
            <person name="Fanning S."/>
        </authorList>
    </citation>
    <scope>NUCLEOTIDE SEQUENCE</scope>
    <source>
        <strain evidence="3">SYSU D8009</strain>
    </source>
</reference>
<feature type="chain" id="PRO_5040734179" evidence="1">
    <location>
        <begin position="24"/>
        <end position="182"/>
    </location>
</feature>
<evidence type="ECO:0000313" key="3">
    <source>
        <dbReference type="EMBL" id="MBC4014888.1"/>
    </source>
</evidence>
<evidence type="ECO:0000313" key="4">
    <source>
        <dbReference type="Proteomes" id="UP000600101"/>
    </source>
</evidence>
<evidence type="ECO:0000256" key="1">
    <source>
        <dbReference type="SAM" id="SignalP"/>
    </source>
</evidence>
<keyword evidence="1" id="KW-0732">Signal</keyword>
<dbReference type="RefSeq" id="WP_186769666.1">
    <property type="nucleotide sequence ID" value="NZ_JACOMF010000005.1"/>
</dbReference>
<dbReference type="EMBL" id="JACOMF010000005">
    <property type="protein sequence ID" value="MBC4014888.1"/>
    <property type="molecule type" value="Genomic_DNA"/>
</dbReference>
<dbReference type="NCBIfam" id="TIGR02595">
    <property type="entry name" value="PEP_CTERM"/>
    <property type="match status" value="1"/>
</dbReference>
<dbReference type="Pfam" id="PF07589">
    <property type="entry name" value="PEP-CTERM"/>
    <property type="match status" value="1"/>
</dbReference>
<evidence type="ECO:0000259" key="2">
    <source>
        <dbReference type="Pfam" id="PF07589"/>
    </source>
</evidence>
<dbReference type="InterPro" id="IPR013424">
    <property type="entry name" value="Ice-binding_C"/>
</dbReference>